<evidence type="ECO:0000256" key="5">
    <source>
        <dbReference type="ARBA" id="ARBA00023002"/>
    </source>
</evidence>
<evidence type="ECO:0000256" key="3">
    <source>
        <dbReference type="ARBA" id="ARBA00022771"/>
    </source>
</evidence>
<accession>A0AAV9IBQ4</accession>
<sequence length="555" mass="63736">MQVSTPVAPSIVATQNDTNVEQQQQQELFCVCQQPYVEGQLMVACEVCESWFHPSCIQVSNSLALSPYSLFYCKRCHSSGQYTFEDISKVRKTGRTLRKRKSIDYNSNHVLSFGDSTETLLKAGETFLQFLNSRGYKKADVEEYIEASLDSLRSWNSFGQTKPVLVKDSRKLQIVQEDIAIDLKLVGELVGDFCAVEVLDVATQSELYPQWTLGQWLAYFQTPQDKRKAILNVLSLEVSHTKLSSYIHAPILVRDIDWIQNSWPKTQKHSCLDELKNFFSENVSEDQKHNRKIPLITYPKVQLYCLMSVAGAYTDFHIDFGGSSVWYHVIFGKKIFYLVRPTKKNLQAFERWTTSPFQSCIFFGDEVDECSWIQVAAGNTFFIPSGWIHAVYTPEDSLVFGGNYLHDFATSKQLEIVNLERRTGVPDKYLFPFFFKSCWYAAARIVVSYCLRYGRLEILENILIPSYLKELCVHCSGTDMNLDNARWKYEVDKLLKHLVSQTRHIASERWKKRNRSRIASCLPPKEILKPSQLLDILESICRLNLSTSSSSTVVT</sequence>
<evidence type="ECO:0000256" key="9">
    <source>
        <dbReference type="ARBA" id="ARBA00023242"/>
    </source>
</evidence>
<dbReference type="InterPro" id="IPR003347">
    <property type="entry name" value="JmjC_dom"/>
</dbReference>
<dbReference type="GO" id="GO:0016491">
    <property type="term" value="F:oxidoreductase activity"/>
    <property type="evidence" value="ECO:0007669"/>
    <property type="project" value="UniProtKB-KW"/>
</dbReference>
<proteinExistence type="predicted"/>
<dbReference type="InterPro" id="IPR011011">
    <property type="entry name" value="Znf_FYVE_PHD"/>
</dbReference>
<dbReference type="InterPro" id="IPR001965">
    <property type="entry name" value="Znf_PHD"/>
</dbReference>
<evidence type="ECO:0000256" key="7">
    <source>
        <dbReference type="ARBA" id="ARBA00023015"/>
    </source>
</evidence>
<dbReference type="Gene3D" id="2.60.120.650">
    <property type="entry name" value="Cupin"/>
    <property type="match status" value="1"/>
</dbReference>
<dbReference type="PROSITE" id="PS01359">
    <property type="entry name" value="ZF_PHD_1"/>
    <property type="match status" value="1"/>
</dbReference>
<dbReference type="EMBL" id="JANCYU010000025">
    <property type="protein sequence ID" value="KAK4524759.1"/>
    <property type="molecule type" value="Genomic_DNA"/>
</dbReference>
<feature type="domain" description="PHD-type" evidence="11">
    <location>
        <begin position="27"/>
        <end position="79"/>
    </location>
</feature>
<evidence type="ECO:0008006" key="15">
    <source>
        <dbReference type="Google" id="ProtNLM"/>
    </source>
</evidence>
<dbReference type="Pfam" id="PF00628">
    <property type="entry name" value="PHD"/>
    <property type="match status" value="1"/>
</dbReference>
<keyword evidence="9" id="KW-0539">Nucleus</keyword>
<comment type="caution">
    <text evidence="13">The sequence shown here is derived from an EMBL/GenBank/DDBJ whole genome shotgun (WGS) entry which is preliminary data.</text>
</comment>
<dbReference type="Proteomes" id="UP001300502">
    <property type="component" value="Unassembled WGS sequence"/>
</dbReference>
<keyword evidence="6" id="KW-0408">Iron</keyword>
<evidence type="ECO:0000256" key="2">
    <source>
        <dbReference type="ARBA" id="ARBA00022723"/>
    </source>
</evidence>
<evidence type="ECO:0000313" key="13">
    <source>
        <dbReference type="EMBL" id="KAK4524759.1"/>
    </source>
</evidence>
<keyword evidence="5" id="KW-0560">Oxidoreductase</keyword>
<dbReference type="GO" id="GO:0005634">
    <property type="term" value="C:nucleus"/>
    <property type="evidence" value="ECO:0007669"/>
    <property type="project" value="UniProtKB-SubCell"/>
</dbReference>
<gene>
    <name evidence="13" type="ORF">GAYE_SCF05G2662</name>
</gene>
<dbReference type="InterPro" id="IPR019786">
    <property type="entry name" value="Zinc_finger_PHD-type_CS"/>
</dbReference>
<keyword evidence="14" id="KW-1185">Reference proteome</keyword>
<dbReference type="InterPro" id="IPR050690">
    <property type="entry name" value="JHDM1_Histone_Demethylase"/>
</dbReference>
<name>A0AAV9IBQ4_9RHOD</name>
<dbReference type="SUPFAM" id="SSF57903">
    <property type="entry name" value="FYVE/PHD zinc finger"/>
    <property type="match status" value="1"/>
</dbReference>
<dbReference type="PANTHER" id="PTHR23123">
    <property type="entry name" value="PHD/F-BOX CONTAINING PROTEIN"/>
    <property type="match status" value="1"/>
</dbReference>
<dbReference type="Gene3D" id="3.30.40.10">
    <property type="entry name" value="Zinc/RING finger domain, C3HC4 (zinc finger)"/>
    <property type="match status" value="1"/>
</dbReference>
<dbReference type="InterPro" id="IPR013083">
    <property type="entry name" value="Znf_RING/FYVE/PHD"/>
</dbReference>
<keyword evidence="3 10" id="KW-0863">Zinc-finger</keyword>
<comment type="subcellular location">
    <subcellularLocation>
        <location evidence="1">Nucleus</location>
    </subcellularLocation>
</comment>
<reference evidence="13 14" key="1">
    <citation type="submission" date="2022-07" db="EMBL/GenBank/DDBJ databases">
        <title>Genome-wide signatures of adaptation to extreme environments.</title>
        <authorList>
            <person name="Cho C.H."/>
            <person name="Yoon H.S."/>
        </authorList>
    </citation>
    <scope>NUCLEOTIDE SEQUENCE [LARGE SCALE GENOMIC DNA]</scope>
    <source>
        <strain evidence="13 14">108.79 E11</strain>
    </source>
</reference>
<dbReference type="SMART" id="SM00558">
    <property type="entry name" value="JmjC"/>
    <property type="match status" value="1"/>
</dbReference>
<dbReference type="PROSITE" id="PS51184">
    <property type="entry name" value="JMJC"/>
    <property type="match status" value="1"/>
</dbReference>
<dbReference type="SUPFAM" id="SSF51197">
    <property type="entry name" value="Clavaminate synthase-like"/>
    <property type="match status" value="1"/>
</dbReference>
<dbReference type="PROSITE" id="PS50016">
    <property type="entry name" value="ZF_PHD_2"/>
    <property type="match status" value="1"/>
</dbReference>
<dbReference type="InterPro" id="IPR019787">
    <property type="entry name" value="Znf_PHD-finger"/>
</dbReference>
<protein>
    <recommendedName>
        <fullName evidence="15">[Histone H3]-dimethyl-L-lysine(36) demethylase</fullName>
    </recommendedName>
</protein>
<evidence type="ECO:0000256" key="8">
    <source>
        <dbReference type="ARBA" id="ARBA00023163"/>
    </source>
</evidence>
<keyword evidence="7" id="KW-0805">Transcription regulation</keyword>
<keyword evidence="2" id="KW-0479">Metal-binding</keyword>
<evidence type="ECO:0000313" key="14">
    <source>
        <dbReference type="Proteomes" id="UP001300502"/>
    </source>
</evidence>
<keyword evidence="8" id="KW-0804">Transcription</keyword>
<evidence type="ECO:0000256" key="1">
    <source>
        <dbReference type="ARBA" id="ARBA00004123"/>
    </source>
</evidence>
<evidence type="ECO:0000256" key="6">
    <source>
        <dbReference type="ARBA" id="ARBA00023004"/>
    </source>
</evidence>
<dbReference type="AlphaFoldDB" id="A0AAV9IBQ4"/>
<keyword evidence="4" id="KW-0862">Zinc</keyword>
<evidence type="ECO:0000259" key="12">
    <source>
        <dbReference type="PROSITE" id="PS51184"/>
    </source>
</evidence>
<organism evidence="13 14">
    <name type="scientific">Galdieria yellowstonensis</name>
    <dbReference type="NCBI Taxonomy" id="3028027"/>
    <lineage>
        <taxon>Eukaryota</taxon>
        <taxon>Rhodophyta</taxon>
        <taxon>Bangiophyceae</taxon>
        <taxon>Galdieriales</taxon>
        <taxon>Galdieriaceae</taxon>
        <taxon>Galdieria</taxon>
    </lineage>
</organism>
<evidence type="ECO:0000259" key="11">
    <source>
        <dbReference type="PROSITE" id="PS50016"/>
    </source>
</evidence>
<evidence type="ECO:0000256" key="4">
    <source>
        <dbReference type="ARBA" id="ARBA00022833"/>
    </source>
</evidence>
<evidence type="ECO:0000256" key="10">
    <source>
        <dbReference type="PROSITE-ProRule" id="PRU00146"/>
    </source>
</evidence>
<dbReference type="SMART" id="SM00249">
    <property type="entry name" value="PHD"/>
    <property type="match status" value="1"/>
</dbReference>
<feature type="domain" description="JmjC" evidence="12">
    <location>
        <begin position="238"/>
        <end position="421"/>
    </location>
</feature>
<dbReference type="GO" id="GO:0008270">
    <property type="term" value="F:zinc ion binding"/>
    <property type="evidence" value="ECO:0007669"/>
    <property type="project" value="UniProtKB-KW"/>
</dbReference>